<evidence type="ECO:0000313" key="4">
    <source>
        <dbReference type="Proteomes" id="UP000461010"/>
    </source>
</evidence>
<dbReference type="RefSeq" id="WP_152191463.1">
    <property type="nucleotide sequence ID" value="NZ_WFKI01000033.1"/>
</dbReference>
<evidence type="ECO:0000313" key="3">
    <source>
        <dbReference type="EMBL" id="KAB7888758.1"/>
    </source>
</evidence>
<dbReference type="EMBL" id="WFKJ01000044">
    <property type="protein sequence ID" value="KAB7888758.1"/>
    <property type="molecule type" value="Genomic_DNA"/>
</dbReference>
<evidence type="ECO:0000259" key="1">
    <source>
        <dbReference type="Pfam" id="PF02464"/>
    </source>
</evidence>
<sequence>MYDEIFNENDMITLQNILREQKQSITTAESCTGGLIAHMITKIPNSSDIFNGAIVSYSNKVKNQELNVQNITLENYGAVSCEVVSQMLDGIVEKFDADYAIAVSGIAGPGGGSKEKPVGTVVIGCIGPSNVKKVDIYSFKGSREEVQIQAAKTGLKKIYKFIQKTIDK</sequence>
<evidence type="ECO:0000313" key="5">
    <source>
        <dbReference type="Proteomes" id="UP000472839"/>
    </source>
</evidence>
<dbReference type="AlphaFoldDB" id="A0A6L4WPT2"/>
<comment type="caution">
    <text evidence="2">The sequence shown here is derived from an EMBL/GenBank/DDBJ whole genome shotgun (WGS) entry which is preliminary data.</text>
</comment>
<organism evidence="2 5">
    <name type="scientific">Poseidonibacter ostreae</name>
    <dbReference type="NCBI Taxonomy" id="2654171"/>
    <lineage>
        <taxon>Bacteria</taxon>
        <taxon>Pseudomonadati</taxon>
        <taxon>Campylobacterota</taxon>
        <taxon>Epsilonproteobacteria</taxon>
        <taxon>Campylobacterales</taxon>
        <taxon>Arcobacteraceae</taxon>
        <taxon>Poseidonibacter</taxon>
    </lineage>
</organism>
<reference evidence="4 5" key="1">
    <citation type="submission" date="2019-10" db="EMBL/GenBank/DDBJ databases">
        <title>Poseidonibacter ostreae sp. nov., isolated from the gut of the Ostrea denselamellosa.</title>
        <authorList>
            <person name="Choi A."/>
        </authorList>
    </citation>
    <scope>NUCLEOTIDE SEQUENCE [LARGE SCALE GENOMIC DNA]</scope>
    <source>
        <strain evidence="2 5">SJOD-M-33</strain>
        <strain evidence="3 4">SJOD-M-5</strain>
    </source>
</reference>
<proteinExistence type="predicted"/>
<feature type="domain" description="CinA C-terminal" evidence="1">
    <location>
        <begin position="14"/>
        <end position="161"/>
    </location>
</feature>
<gene>
    <name evidence="3" type="ORF">GBG18_12245</name>
    <name evidence="2" type="ORF">GBG19_13045</name>
</gene>
<protein>
    <submittedName>
        <fullName evidence="2">Nicotinamide-nucleotide amidohydrolase family protein</fullName>
    </submittedName>
</protein>
<dbReference type="Proteomes" id="UP000461010">
    <property type="component" value="Unassembled WGS sequence"/>
</dbReference>
<dbReference type="SUPFAM" id="SSF142433">
    <property type="entry name" value="CinA-like"/>
    <property type="match status" value="1"/>
</dbReference>
<dbReference type="Gene3D" id="3.90.950.20">
    <property type="entry name" value="CinA-like"/>
    <property type="match status" value="1"/>
</dbReference>
<dbReference type="NCBIfam" id="TIGR00199">
    <property type="entry name" value="PncC_domain"/>
    <property type="match status" value="1"/>
</dbReference>
<name>A0A6L4WPT2_9BACT</name>
<evidence type="ECO:0000313" key="2">
    <source>
        <dbReference type="EMBL" id="KAB7885966.1"/>
    </source>
</evidence>
<accession>A0A6L4WPT2</accession>
<dbReference type="Proteomes" id="UP000472839">
    <property type="component" value="Unassembled WGS sequence"/>
</dbReference>
<dbReference type="InterPro" id="IPR008136">
    <property type="entry name" value="CinA_C"/>
</dbReference>
<dbReference type="EMBL" id="WFKK01000048">
    <property type="protein sequence ID" value="KAB7885966.1"/>
    <property type="molecule type" value="Genomic_DNA"/>
</dbReference>
<keyword evidence="4" id="KW-1185">Reference proteome</keyword>
<dbReference type="InterPro" id="IPR036653">
    <property type="entry name" value="CinA-like_C"/>
</dbReference>
<dbReference type="Pfam" id="PF02464">
    <property type="entry name" value="CinA"/>
    <property type="match status" value="1"/>
</dbReference>